<evidence type="ECO:0000256" key="1">
    <source>
        <dbReference type="SAM" id="Coils"/>
    </source>
</evidence>
<feature type="domain" description="ATPase AAA-type core" evidence="2">
    <location>
        <begin position="512"/>
        <end position="704"/>
    </location>
</feature>
<dbReference type="GO" id="GO:0006302">
    <property type="term" value="P:double-strand break repair"/>
    <property type="evidence" value="ECO:0007669"/>
    <property type="project" value="InterPro"/>
</dbReference>
<evidence type="ECO:0000313" key="4">
    <source>
        <dbReference type="EMBL" id="TGN39793.1"/>
    </source>
</evidence>
<evidence type="ECO:0000259" key="3">
    <source>
        <dbReference type="Pfam" id="PF13476"/>
    </source>
</evidence>
<dbReference type="Gene3D" id="3.40.50.300">
    <property type="entry name" value="P-loop containing nucleotide triphosphate hydrolases"/>
    <property type="match status" value="2"/>
</dbReference>
<organism evidence="4 5">
    <name type="scientific">Marinobacter confluentis</name>
    <dbReference type="NCBI Taxonomy" id="1697557"/>
    <lineage>
        <taxon>Bacteria</taxon>
        <taxon>Pseudomonadati</taxon>
        <taxon>Pseudomonadota</taxon>
        <taxon>Gammaproteobacteria</taxon>
        <taxon>Pseudomonadales</taxon>
        <taxon>Marinobacteraceae</taxon>
        <taxon>Marinobacter</taxon>
    </lineage>
</organism>
<dbReference type="Pfam" id="PF13476">
    <property type="entry name" value="AAA_23"/>
    <property type="match status" value="1"/>
</dbReference>
<dbReference type="InterPro" id="IPR027417">
    <property type="entry name" value="P-loop_NTPase"/>
</dbReference>
<dbReference type="SUPFAM" id="SSF52540">
    <property type="entry name" value="P-loop containing nucleoside triphosphate hydrolases"/>
    <property type="match status" value="1"/>
</dbReference>
<dbReference type="Proteomes" id="UP000298325">
    <property type="component" value="Unassembled WGS sequence"/>
</dbReference>
<dbReference type="OrthoDB" id="9789562at2"/>
<name>A0A4Z1C877_9GAMM</name>
<accession>A0A4Z1C877</accession>
<reference evidence="4 5" key="1">
    <citation type="submission" date="2019-04" db="EMBL/GenBank/DDBJ databases">
        <authorList>
            <person name="Park S."/>
            <person name="Yoon J.-H."/>
        </authorList>
    </citation>
    <scope>NUCLEOTIDE SEQUENCE [LARGE SCALE GENOMIC DNA]</scope>
    <source>
        <strain evidence="4 5">HJM-18</strain>
    </source>
</reference>
<dbReference type="EMBL" id="SRPF01000002">
    <property type="protein sequence ID" value="TGN39793.1"/>
    <property type="molecule type" value="Genomic_DNA"/>
</dbReference>
<evidence type="ECO:0000259" key="2">
    <source>
        <dbReference type="Pfam" id="PF13304"/>
    </source>
</evidence>
<evidence type="ECO:0000313" key="5">
    <source>
        <dbReference type="Proteomes" id="UP000298325"/>
    </source>
</evidence>
<dbReference type="InterPro" id="IPR003959">
    <property type="entry name" value="ATPase_AAA_core"/>
</dbReference>
<gene>
    <name evidence="4" type="ORF">E5Q11_05670</name>
</gene>
<feature type="coiled-coil region" evidence="1">
    <location>
        <begin position="478"/>
        <end position="512"/>
    </location>
</feature>
<dbReference type="InterPro" id="IPR038729">
    <property type="entry name" value="Rad50/SbcC_AAA"/>
</dbReference>
<keyword evidence="5" id="KW-1185">Reference proteome</keyword>
<dbReference type="GO" id="GO:0005524">
    <property type="term" value="F:ATP binding"/>
    <property type="evidence" value="ECO:0007669"/>
    <property type="project" value="InterPro"/>
</dbReference>
<feature type="domain" description="Rad50/SbcC-type AAA" evidence="3">
    <location>
        <begin position="88"/>
        <end position="264"/>
    </location>
</feature>
<dbReference type="GO" id="GO:0000731">
    <property type="term" value="P:DNA synthesis involved in DNA repair"/>
    <property type="evidence" value="ECO:0007669"/>
    <property type="project" value="TreeGrafter"/>
</dbReference>
<dbReference type="RefSeq" id="WP_135802459.1">
    <property type="nucleotide sequence ID" value="NZ_SRPF01000002.1"/>
</dbReference>
<keyword evidence="1" id="KW-0175">Coiled coil</keyword>
<dbReference type="GO" id="GO:0016887">
    <property type="term" value="F:ATP hydrolysis activity"/>
    <property type="evidence" value="ECO:0007669"/>
    <property type="project" value="InterPro"/>
</dbReference>
<dbReference type="AlphaFoldDB" id="A0A4Z1C877"/>
<dbReference type="Pfam" id="PF13304">
    <property type="entry name" value="AAA_21"/>
    <property type="match status" value="1"/>
</dbReference>
<proteinExistence type="predicted"/>
<comment type="caution">
    <text evidence="4">The sequence shown here is derived from an EMBL/GenBank/DDBJ whole genome shotgun (WGS) entry which is preliminary data.</text>
</comment>
<sequence>MSQYLLSFARGHLDGKSDAYLALFWCLYKANQSKGRYSDHIKDHLTKAADELLEKDYQLIASRFKKVLDAKPELDWVAPSGLSPLSYMQLKNFRGFGELAPDDKGSFLRFSKTKNIFYAPNGGGKSSLCEALEYGTTGHIKEADRRKTKVKQYIARGDSKMSLSLVGMDNAPVTRSLSWASCFIDRNRLQEFSLLGSKDTGSPEHDVIATLFGLEEFQEVLARFVKPESFSLNTFLKQDQTQALTNIARAREELIDERLSLTEKVTEINNQVCGHLGLSSAQQGAVRVRFLRLTKLGELKIRKAERLKVAEAPSAILMDRIRRAGRIASRLLLRRSKIGASFLNNAAAVNYSAVYEALVAIESTREDDVCPACSTPLSSVAENPFEKARRELQSLGILKELRSAQQRNDQRIVRLSAKISNAIAGVDRNTRLGVSCSLSLGELESAVADLDAATDRAEGAAQVLHHFNQLLTIDSAGVETYVNACRRKSEEVKRAESQVKRLEEQAQTLKETEGTVRALFADKRASQSAHTVAGEKISALLIQRDGLRDQDAGNVRFNSFIKQLQLEYANLYRDLLNYKLALEKERITGIEEKAADYYKAINDHDDEHESIEAIRFEKTGDGYRIKISNIDGTSLDAFSTLSEGHLRALGLSLLLAMAEKNKFPVIVFDDVVNAIDSDHRSNIIDLFFSDPYLRRTQMVVTTHDRLFWERFCMIAERHPQADQHSSCILSYTNKGIVVVDYAGGFKAKIQEALAVYDVRQALIYCRIWFESMVVEYCLENEVLITAKFGKSNLKKNIYLQISLEKTFALVEPRIAYDLTHFSLIKKDLVNWGGQNQEHHAFDEASLNFVHSKTSAEVIKIYDAIRLLECQLFPTEKQASCQRLLRDVNERIGVQAGKIEQLTRAPAEVQQDARQKLNHLRNHAGELSQELDYVEACLAQM</sequence>
<dbReference type="PANTHER" id="PTHR32182">
    <property type="entry name" value="DNA REPLICATION AND REPAIR PROTEIN RECF"/>
    <property type="match status" value="1"/>
</dbReference>
<protein>
    <submittedName>
        <fullName evidence="4">Uncharacterized protein</fullName>
    </submittedName>
</protein>
<dbReference type="PANTHER" id="PTHR32182:SF0">
    <property type="entry name" value="DNA REPLICATION AND REPAIR PROTEIN RECF"/>
    <property type="match status" value="1"/>
</dbReference>